<organism evidence="2 3">
    <name type="scientific">Phaeodactylum tricornutum (strain CCAP 1055/1)</name>
    <dbReference type="NCBI Taxonomy" id="556484"/>
    <lineage>
        <taxon>Eukaryota</taxon>
        <taxon>Sar</taxon>
        <taxon>Stramenopiles</taxon>
        <taxon>Ochrophyta</taxon>
        <taxon>Bacillariophyta</taxon>
        <taxon>Bacillariophyceae</taxon>
        <taxon>Bacillariophycidae</taxon>
        <taxon>Naviculales</taxon>
        <taxon>Phaeodactylaceae</taxon>
        <taxon>Phaeodactylum</taxon>
    </lineage>
</organism>
<evidence type="ECO:0000313" key="2">
    <source>
        <dbReference type="EMBL" id="EEC47567.1"/>
    </source>
</evidence>
<dbReference type="RefSeq" id="XP_002180915.1">
    <property type="nucleotide sequence ID" value="XM_002180879.1"/>
</dbReference>
<reference evidence="2 3" key="1">
    <citation type="journal article" date="2008" name="Nature">
        <title>The Phaeodactylum genome reveals the evolutionary history of diatom genomes.</title>
        <authorList>
            <person name="Bowler C."/>
            <person name="Allen A.E."/>
            <person name="Badger J.H."/>
            <person name="Grimwood J."/>
            <person name="Jabbari K."/>
            <person name="Kuo A."/>
            <person name="Maheswari U."/>
            <person name="Martens C."/>
            <person name="Maumus F."/>
            <person name="Otillar R.P."/>
            <person name="Rayko E."/>
            <person name="Salamov A."/>
            <person name="Vandepoele K."/>
            <person name="Beszteri B."/>
            <person name="Gruber A."/>
            <person name="Heijde M."/>
            <person name="Katinka M."/>
            <person name="Mock T."/>
            <person name="Valentin K."/>
            <person name="Verret F."/>
            <person name="Berges J.A."/>
            <person name="Brownlee C."/>
            <person name="Cadoret J.P."/>
            <person name="Chiovitti A."/>
            <person name="Choi C.J."/>
            <person name="Coesel S."/>
            <person name="De Martino A."/>
            <person name="Detter J.C."/>
            <person name="Durkin C."/>
            <person name="Falciatore A."/>
            <person name="Fournet J."/>
            <person name="Haruta M."/>
            <person name="Huysman M.J."/>
            <person name="Jenkins B.D."/>
            <person name="Jiroutova K."/>
            <person name="Jorgensen R.E."/>
            <person name="Joubert Y."/>
            <person name="Kaplan A."/>
            <person name="Kroger N."/>
            <person name="Kroth P.G."/>
            <person name="La Roche J."/>
            <person name="Lindquist E."/>
            <person name="Lommer M."/>
            <person name="Martin-Jezequel V."/>
            <person name="Lopez P.J."/>
            <person name="Lucas S."/>
            <person name="Mangogna M."/>
            <person name="McGinnis K."/>
            <person name="Medlin L.K."/>
            <person name="Montsant A."/>
            <person name="Oudot-Le Secq M.P."/>
            <person name="Napoli C."/>
            <person name="Obornik M."/>
            <person name="Parker M.S."/>
            <person name="Petit J.L."/>
            <person name="Porcel B.M."/>
            <person name="Poulsen N."/>
            <person name="Robison M."/>
            <person name="Rychlewski L."/>
            <person name="Rynearson T.A."/>
            <person name="Schmutz J."/>
            <person name="Shapiro H."/>
            <person name="Siaut M."/>
            <person name="Stanley M."/>
            <person name="Sussman M.R."/>
            <person name="Taylor A.R."/>
            <person name="Vardi A."/>
            <person name="von Dassow P."/>
            <person name="Vyverman W."/>
            <person name="Willis A."/>
            <person name="Wyrwicz L.S."/>
            <person name="Rokhsar D.S."/>
            <person name="Weissenbach J."/>
            <person name="Armbrust E.V."/>
            <person name="Green B.R."/>
            <person name="Van de Peer Y."/>
            <person name="Grigoriev I.V."/>
        </authorList>
    </citation>
    <scope>NUCLEOTIDE SEQUENCE [LARGE SCALE GENOMIC DNA]</scope>
    <source>
        <strain evidence="2 3">CCAP 1055/1</strain>
    </source>
</reference>
<evidence type="ECO:0000313" key="3">
    <source>
        <dbReference type="Proteomes" id="UP000000759"/>
    </source>
</evidence>
<feature type="compositionally biased region" description="Basic and acidic residues" evidence="1">
    <location>
        <begin position="139"/>
        <end position="154"/>
    </location>
</feature>
<gene>
    <name evidence="2" type="ORF">PHATRDRAFT_46606</name>
</gene>
<feature type="region of interest" description="Disordered" evidence="1">
    <location>
        <begin position="118"/>
        <end position="161"/>
    </location>
</feature>
<feature type="region of interest" description="Disordered" evidence="1">
    <location>
        <begin position="301"/>
        <end position="356"/>
    </location>
</feature>
<dbReference type="GeneID" id="7201736"/>
<feature type="compositionally biased region" description="Polar residues" evidence="1">
    <location>
        <begin position="118"/>
        <end position="137"/>
    </location>
</feature>
<feature type="region of interest" description="Disordered" evidence="1">
    <location>
        <begin position="446"/>
        <end position="501"/>
    </location>
</feature>
<protein>
    <submittedName>
        <fullName evidence="2">Uncharacterized protein</fullName>
    </submittedName>
</protein>
<feature type="compositionally biased region" description="Low complexity" evidence="1">
    <location>
        <begin position="304"/>
        <end position="321"/>
    </location>
</feature>
<name>B7G1U5_PHATC</name>
<dbReference type="EMBL" id="CM000613">
    <property type="protein sequence ID" value="EEC47567.1"/>
    <property type="molecule type" value="Genomic_DNA"/>
</dbReference>
<keyword evidence="3" id="KW-1185">Reference proteome</keyword>
<feature type="compositionally biased region" description="Polar residues" evidence="1">
    <location>
        <begin position="9"/>
        <end position="25"/>
    </location>
</feature>
<dbReference type="AlphaFoldDB" id="B7G1U5"/>
<dbReference type="InParanoid" id="B7G1U5"/>
<dbReference type="Proteomes" id="UP000000759">
    <property type="component" value="Chromosome 10"/>
</dbReference>
<feature type="compositionally biased region" description="Basic residues" evidence="1">
    <location>
        <begin position="469"/>
        <end position="479"/>
    </location>
</feature>
<feature type="compositionally biased region" description="Polar residues" evidence="1">
    <location>
        <begin position="275"/>
        <end position="284"/>
    </location>
</feature>
<dbReference type="HOGENOM" id="CLU_450168_0_0_1"/>
<feature type="region of interest" description="Disordered" evidence="1">
    <location>
        <begin position="1"/>
        <end position="40"/>
    </location>
</feature>
<sequence length="607" mass="67286">MKRIKNLKRSSFQEPILSKESSGSMDLSDGDENDAGSANVLTKRTKNLVFKKYMPKFRKLVDCEYEDPSASAYEPPPKFYCSMKLPEKVEAAQPKIFSQASSRDAFARFQRLDSPVSLNEGLNSQFPMDFNNKSSASKRVGEPQRDDSSGRQEYHPPTFPINTWQGKRCFSDQTKKTFDVRDNNIHSEIEALFNKNAELEDASEAVAKSDEASDEFRQFVFDESFSRIENVTVQKSDSGVSNFVASSVAALTANLTQNIRQKATPMQRNGKKPISGQTTSTTKLSVKELKKSFKDSAFHKRASKIGNSSASNSSSFRPPHSLSKHKTCSVSSNGPPSNASVVSSQTDGNNPFFAKDDATEVDPFDFTSDANHDDVDWDVPLEKSAKTLEKTKTFSSAFAAKFDKTMNKPSKVDKRMIKPSKVAQNVKTSTSMDNNALIQCIRNSVSDVRSTKPDPSPRGAASITSYMARKSHKSSKRKPLLNAGAKVPRNPVKGDGPKGLPNNAILGSMLFRHTSPTLAKRFDDDDEEALLPDVPPAILTAASTESTVSSVTEEASSFYQKNFEGWNKQAYDALNHFHRMRKSDPKRYRAGGRLTSVEEEHRNMFSA</sequence>
<proteinExistence type="predicted"/>
<accession>B7G1U5</accession>
<dbReference type="PaxDb" id="2850-Phatr46606"/>
<dbReference type="KEGG" id="pti:PHATRDRAFT_46606"/>
<feature type="region of interest" description="Disordered" evidence="1">
    <location>
        <begin position="259"/>
        <end position="285"/>
    </location>
</feature>
<feature type="compositionally biased region" description="Polar residues" evidence="1">
    <location>
        <begin position="328"/>
        <end position="349"/>
    </location>
</feature>
<evidence type="ECO:0000256" key="1">
    <source>
        <dbReference type="SAM" id="MobiDB-lite"/>
    </source>
</evidence>
<reference evidence="3" key="2">
    <citation type="submission" date="2008-08" db="EMBL/GenBank/DDBJ databases">
        <authorList>
            <consortium name="Diatom Consortium"/>
            <person name="Grigoriev I."/>
            <person name="Grimwood J."/>
            <person name="Kuo A."/>
            <person name="Otillar R.P."/>
            <person name="Salamov A."/>
            <person name="Detter J.C."/>
            <person name="Lindquist E."/>
            <person name="Shapiro H."/>
            <person name="Lucas S."/>
            <person name="Glavina del Rio T."/>
            <person name="Pitluck S."/>
            <person name="Rokhsar D."/>
            <person name="Bowler C."/>
        </authorList>
    </citation>
    <scope>GENOME REANNOTATION</scope>
    <source>
        <strain evidence="3">CCAP 1055/1</strain>
    </source>
</reference>